<dbReference type="RefSeq" id="WP_171082480.1">
    <property type="nucleotide sequence ID" value="NZ_BNBU01000001.1"/>
</dbReference>
<name>A0A7Y7B5P9_STRMO</name>
<evidence type="ECO:0008006" key="3">
    <source>
        <dbReference type="Google" id="ProtNLM"/>
    </source>
</evidence>
<organism evidence="1 2">
    <name type="scientific">Streptomyces morookaense</name>
    <name type="common">Streptoverticillium morookaense</name>
    <dbReference type="NCBI Taxonomy" id="1970"/>
    <lineage>
        <taxon>Bacteria</taxon>
        <taxon>Bacillati</taxon>
        <taxon>Actinomycetota</taxon>
        <taxon>Actinomycetes</taxon>
        <taxon>Kitasatosporales</taxon>
        <taxon>Streptomycetaceae</taxon>
        <taxon>Streptomyces</taxon>
    </lineage>
</organism>
<evidence type="ECO:0000313" key="1">
    <source>
        <dbReference type="EMBL" id="NVK79452.1"/>
    </source>
</evidence>
<gene>
    <name evidence="1" type="ORF">HG542_17500</name>
</gene>
<proteinExistence type="predicted"/>
<dbReference type="EMBL" id="JABBXF010000037">
    <property type="protein sequence ID" value="NVK79452.1"/>
    <property type="molecule type" value="Genomic_DNA"/>
</dbReference>
<evidence type="ECO:0000313" key="2">
    <source>
        <dbReference type="Proteomes" id="UP000587462"/>
    </source>
</evidence>
<comment type="caution">
    <text evidence="1">The sequence shown here is derived from an EMBL/GenBank/DDBJ whole genome shotgun (WGS) entry which is preliminary data.</text>
</comment>
<sequence>MPKSAKRAAVGAPLALPTEWLHHAAHDPQLTLDLWAAGRTAPLVAGRQWDLVRIDFTLATAVITELKARDRHVGPYVMGGAEHLMWWLLPLGAGRRLAGTPEVTVYPTGAELFVPPPGKYQGERVWVFPEADDDAPASALTSPGDFREALVAAARQLNRPRGATAGL</sequence>
<reference evidence="1 2" key="1">
    <citation type="submission" date="2020-04" db="EMBL/GenBank/DDBJ databases">
        <title>Draft Genome Sequence of Streptomyces morookaense DSM 40503, an 8-azaguanine-producing strain.</title>
        <authorList>
            <person name="Qi J."/>
            <person name="Gao J.-M."/>
        </authorList>
    </citation>
    <scope>NUCLEOTIDE SEQUENCE [LARGE SCALE GENOMIC DNA]</scope>
    <source>
        <strain evidence="1 2">DSM 40503</strain>
    </source>
</reference>
<dbReference type="AlphaFoldDB" id="A0A7Y7B5P9"/>
<protein>
    <recommendedName>
        <fullName evidence="3">DNA primase/polymerase bifunctional N-terminal domain-containing protein</fullName>
    </recommendedName>
</protein>
<keyword evidence="2" id="KW-1185">Reference proteome</keyword>
<dbReference type="Proteomes" id="UP000587462">
    <property type="component" value="Unassembled WGS sequence"/>
</dbReference>
<accession>A0A7Y7B5P9</accession>